<proteinExistence type="predicted"/>
<feature type="region of interest" description="Disordered" evidence="1">
    <location>
        <begin position="65"/>
        <end position="88"/>
    </location>
</feature>
<evidence type="ECO:0000313" key="3">
    <source>
        <dbReference type="Proteomes" id="UP000004210"/>
    </source>
</evidence>
<dbReference type="AlphaFoldDB" id="I4W0J9"/>
<evidence type="ECO:0000256" key="1">
    <source>
        <dbReference type="SAM" id="MobiDB-lite"/>
    </source>
</evidence>
<dbReference type="EMBL" id="AJXU01000003">
    <property type="protein sequence ID" value="EIL92990.1"/>
    <property type="molecule type" value="Genomic_DNA"/>
</dbReference>
<dbReference type="Proteomes" id="UP000004210">
    <property type="component" value="Unassembled WGS sequence"/>
</dbReference>
<sequence length="88" mass="9385">MACPATLAAARPTLRENGGGMDFSERLGRPLSSPDHTERSRPQDSEVEVLRGELWMACPSTLAAARPTLGENGGGMDFSERLGRPLSS</sequence>
<feature type="region of interest" description="Disordered" evidence="1">
    <location>
        <begin position="1"/>
        <end position="46"/>
    </location>
</feature>
<feature type="compositionally biased region" description="Basic and acidic residues" evidence="1">
    <location>
        <begin position="78"/>
        <end position="88"/>
    </location>
</feature>
<evidence type="ECO:0000313" key="2">
    <source>
        <dbReference type="EMBL" id="EIL92990.1"/>
    </source>
</evidence>
<comment type="caution">
    <text evidence="2">The sequence shown here is derived from an EMBL/GenBank/DDBJ whole genome shotgun (WGS) entry which is preliminary data.</text>
</comment>
<keyword evidence="3" id="KW-1185">Reference proteome</keyword>
<name>I4W0J9_9GAMM</name>
<feature type="non-terminal residue" evidence="2">
    <location>
        <position position="88"/>
    </location>
</feature>
<feature type="compositionally biased region" description="Basic and acidic residues" evidence="1">
    <location>
        <begin position="35"/>
        <end position="46"/>
    </location>
</feature>
<accession>I4W0J9</accession>
<reference evidence="2 3" key="1">
    <citation type="journal article" date="2012" name="J. Bacteriol.">
        <title>Genome sequences for six rhodanobacter strains, isolated from soils and the terrestrial subsurface, with variable denitrification capabilities.</title>
        <authorList>
            <person name="Kostka J.E."/>
            <person name="Green S.J."/>
            <person name="Rishishwar L."/>
            <person name="Prakash O."/>
            <person name="Katz L.S."/>
            <person name="Marino-Ramirez L."/>
            <person name="Jordan I.K."/>
            <person name="Munk C."/>
            <person name="Ivanova N."/>
            <person name="Mikhailova N."/>
            <person name="Watson D.B."/>
            <person name="Brown S.D."/>
            <person name="Palumbo A.V."/>
            <person name="Brooks S.C."/>
        </authorList>
    </citation>
    <scope>NUCLEOTIDE SEQUENCE [LARGE SCALE GENOMIC DNA]</scope>
    <source>
        <strain evidence="3">Jip2T</strain>
    </source>
</reference>
<gene>
    <name evidence="2" type="ORF">UU9_00695</name>
</gene>
<protein>
    <submittedName>
        <fullName evidence="2">Uncharacterized protein</fullName>
    </submittedName>
</protein>
<organism evidence="2 3">
    <name type="scientific">Rhodanobacter fulvus Jip2</name>
    <dbReference type="NCBI Taxonomy" id="1163408"/>
    <lineage>
        <taxon>Bacteria</taxon>
        <taxon>Pseudomonadati</taxon>
        <taxon>Pseudomonadota</taxon>
        <taxon>Gammaproteobacteria</taxon>
        <taxon>Lysobacterales</taxon>
        <taxon>Rhodanobacteraceae</taxon>
        <taxon>Rhodanobacter</taxon>
    </lineage>
</organism>